<comment type="caution">
    <text evidence="3">The sequence shown here is derived from an EMBL/GenBank/DDBJ whole genome shotgun (WGS) entry which is preliminary data.</text>
</comment>
<evidence type="ECO:0000313" key="4">
    <source>
        <dbReference type="Proteomes" id="UP000076023"/>
    </source>
</evidence>
<dbReference type="OrthoDB" id="9837712at2"/>
<dbReference type="STRING" id="690879.TSACC_2107"/>
<feature type="region of interest" description="Disordered" evidence="1">
    <location>
        <begin position="49"/>
        <end position="79"/>
    </location>
</feature>
<organism evidence="3 4">
    <name type="scientific">Terrimicrobium sacchariphilum</name>
    <dbReference type="NCBI Taxonomy" id="690879"/>
    <lineage>
        <taxon>Bacteria</taxon>
        <taxon>Pseudomonadati</taxon>
        <taxon>Verrucomicrobiota</taxon>
        <taxon>Terrimicrobiia</taxon>
        <taxon>Terrimicrobiales</taxon>
        <taxon>Terrimicrobiaceae</taxon>
        <taxon>Terrimicrobium</taxon>
    </lineage>
</organism>
<name>A0A146G2J7_TERSA</name>
<sequence length="175" mass="19291">MPLSRLLLAACALPLMLHAQSADPAKPFSYADTVALVKERAVSLEQQRAAMANDPRFRTPSGDLAQGQKPEKSAPEGIFVTGPTQTNESYFIDGKEVQKSIPYCRILDPAFVRNPESLLPKVFENQPYGGNVIQLLVYHADQNQPAFKLVGKAEEIQHSQFPFKNGDLIVVSVVR</sequence>
<proteinExistence type="predicted"/>
<evidence type="ECO:0000313" key="3">
    <source>
        <dbReference type="EMBL" id="GAT31713.1"/>
    </source>
</evidence>
<evidence type="ECO:0000256" key="1">
    <source>
        <dbReference type="SAM" id="MobiDB-lite"/>
    </source>
</evidence>
<feature type="chain" id="PRO_5007524337" evidence="2">
    <location>
        <begin position="22"/>
        <end position="175"/>
    </location>
</feature>
<dbReference type="InParanoid" id="A0A146G2J7"/>
<feature type="signal peptide" evidence="2">
    <location>
        <begin position="1"/>
        <end position="21"/>
    </location>
</feature>
<dbReference type="EMBL" id="BDCO01000002">
    <property type="protein sequence ID" value="GAT31713.1"/>
    <property type="molecule type" value="Genomic_DNA"/>
</dbReference>
<dbReference type="AlphaFoldDB" id="A0A146G2J7"/>
<keyword evidence="2" id="KW-0732">Signal</keyword>
<dbReference type="RefSeq" id="WP_075077598.1">
    <property type="nucleotide sequence ID" value="NZ_BDCO01000002.1"/>
</dbReference>
<gene>
    <name evidence="3" type="ORF">TSACC_2107</name>
</gene>
<reference evidence="4" key="1">
    <citation type="journal article" date="2017" name="Genome Announc.">
        <title>Draft Genome Sequence of Terrimicrobium sacchariphilum NM-5T, a Facultative Anaerobic Soil Bacterium of the Class Spartobacteria.</title>
        <authorList>
            <person name="Qiu Y.L."/>
            <person name="Tourlousse D.M."/>
            <person name="Matsuura N."/>
            <person name="Ohashi A."/>
            <person name="Sekiguchi Y."/>
        </authorList>
    </citation>
    <scope>NUCLEOTIDE SEQUENCE [LARGE SCALE GENOMIC DNA]</scope>
    <source>
        <strain evidence="4">NM-5</strain>
    </source>
</reference>
<protein>
    <submittedName>
        <fullName evidence="3">Uncharacterized protein</fullName>
    </submittedName>
</protein>
<dbReference type="Proteomes" id="UP000076023">
    <property type="component" value="Unassembled WGS sequence"/>
</dbReference>
<evidence type="ECO:0000256" key="2">
    <source>
        <dbReference type="SAM" id="SignalP"/>
    </source>
</evidence>
<keyword evidence="4" id="KW-1185">Reference proteome</keyword>
<accession>A0A146G2J7</accession>